<proteinExistence type="predicted"/>
<name>A0ABS7TGZ2_9GAMM</name>
<evidence type="ECO:0000313" key="2">
    <source>
        <dbReference type="Proteomes" id="UP001430290"/>
    </source>
</evidence>
<accession>A0ABS7TGZ2</accession>
<dbReference type="Proteomes" id="UP001430290">
    <property type="component" value="Unassembled WGS sequence"/>
</dbReference>
<protein>
    <submittedName>
        <fullName evidence="1">Uncharacterized protein</fullName>
    </submittedName>
</protein>
<dbReference type="EMBL" id="JAIQDJ010000012">
    <property type="protein sequence ID" value="MBZ4187130.1"/>
    <property type="molecule type" value="Genomic_DNA"/>
</dbReference>
<reference evidence="1" key="1">
    <citation type="submission" date="2021-09" db="EMBL/GenBank/DDBJ databases">
        <authorList>
            <person name="Wu T."/>
            <person name="Guo S.Z."/>
        </authorList>
    </citation>
    <scope>NUCLEOTIDE SEQUENCE</scope>
    <source>
        <strain evidence="1">RSS-23</strain>
    </source>
</reference>
<comment type="caution">
    <text evidence="1">The sequence shown here is derived from an EMBL/GenBank/DDBJ whole genome shotgun (WGS) entry which is preliminary data.</text>
</comment>
<sequence>MFEITRVQGGEVQPAALHELIHQAWEQFPGNKVFVVLDSSTRPALAGLAAASLVAWEEFKQPYSLWARILNVLPPNNSFKPTPLRGAA</sequence>
<keyword evidence="2" id="KW-1185">Reference proteome</keyword>
<evidence type="ECO:0000313" key="1">
    <source>
        <dbReference type="EMBL" id="MBZ4187130.1"/>
    </source>
</evidence>
<gene>
    <name evidence="1" type="ORF">K7B09_12445</name>
</gene>
<organism evidence="1 2">
    <name type="scientific">Thermomonas beijingensis</name>
    <dbReference type="NCBI Taxonomy" id="2872701"/>
    <lineage>
        <taxon>Bacteria</taxon>
        <taxon>Pseudomonadati</taxon>
        <taxon>Pseudomonadota</taxon>
        <taxon>Gammaproteobacteria</taxon>
        <taxon>Lysobacterales</taxon>
        <taxon>Lysobacteraceae</taxon>
        <taxon>Thermomonas</taxon>
    </lineage>
</organism>
<dbReference type="RefSeq" id="WP_223629799.1">
    <property type="nucleotide sequence ID" value="NZ_JAIQDJ010000012.1"/>
</dbReference>